<keyword evidence="4" id="KW-1185">Reference proteome</keyword>
<evidence type="ECO:0008006" key="5">
    <source>
        <dbReference type="Google" id="ProtNLM"/>
    </source>
</evidence>
<dbReference type="AlphaFoldDB" id="A0A4S4C6J3"/>
<evidence type="ECO:0000256" key="1">
    <source>
        <dbReference type="SAM" id="MobiDB-lite"/>
    </source>
</evidence>
<dbReference type="OrthoDB" id="2988624at2"/>
<reference evidence="3 4" key="1">
    <citation type="submission" date="2019-04" db="EMBL/GenBank/DDBJ databases">
        <title>Cohnella sp. nov. isolated from preserved vegetables.</title>
        <authorList>
            <person name="Lin S.-Y."/>
            <person name="Hung M.-H."/>
            <person name="Young C.-C."/>
        </authorList>
    </citation>
    <scope>NUCLEOTIDE SEQUENCE [LARGE SCALE GENOMIC DNA]</scope>
    <source>
        <strain evidence="3 4">CC-MHH1044</strain>
    </source>
</reference>
<dbReference type="EMBL" id="SSOB01000004">
    <property type="protein sequence ID" value="THF83508.1"/>
    <property type="molecule type" value="Genomic_DNA"/>
</dbReference>
<accession>A0A4S4C6J3</accession>
<feature type="transmembrane region" description="Helical" evidence="2">
    <location>
        <begin position="250"/>
        <end position="270"/>
    </location>
</feature>
<dbReference type="Proteomes" id="UP000310636">
    <property type="component" value="Unassembled WGS sequence"/>
</dbReference>
<feature type="region of interest" description="Disordered" evidence="1">
    <location>
        <begin position="146"/>
        <end position="179"/>
    </location>
</feature>
<dbReference type="RefSeq" id="WP_136368664.1">
    <property type="nucleotide sequence ID" value="NZ_SSOB01000004.1"/>
</dbReference>
<keyword evidence="2" id="KW-0472">Membrane</keyword>
<sequence length="280" mass="30408">MKKFREQENRRSGRGWKRRALLTALLLACTVALTSCVKGEAHLTINMNATADLALNLAVSNKALDLIGRPELLQELAGRIAGDRMTFQSYEKDGQHVLEGTRHLDLKEMKSEPIDLPEGIEVEHRSVQHFLYTTYEVELTVDTDKLMGGAGSGGSAAESGEGEGKAETDEGAGEDDAGSLADKLSSLSPLVKKLVLSQLDFDLKVTFPLKPGANNAPRTEEGGRTLVWPFSFSEPNRFELSLSVPNIRNVLLVGVPVLFVAIGGGTALIVRARKRRRSGK</sequence>
<proteinExistence type="predicted"/>
<keyword evidence="2" id="KW-1133">Transmembrane helix</keyword>
<name>A0A4S4C6J3_9BACL</name>
<organism evidence="3 4">
    <name type="scientific">Cohnella fermenti</name>
    <dbReference type="NCBI Taxonomy" id="2565925"/>
    <lineage>
        <taxon>Bacteria</taxon>
        <taxon>Bacillati</taxon>
        <taxon>Bacillota</taxon>
        <taxon>Bacilli</taxon>
        <taxon>Bacillales</taxon>
        <taxon>Paenibacillaceae</taxon>
        <taxon>Cohnella</taxon>
    </lineage>
</organism>
<evidence type="ECO:0000313" key="4">
    <source>
        <dbReference type="Proteomes" id="UP000310636"/>
    </source>
</evidence>
<gene>
    <name evidence="3" type="ORF">E6C55_04940</name>
</gene>
<evidence type="ECO:0000313" key="3">
    <source>
        <dbReference type="EMBL" id="THF83508.1"/>
    </source>
</evidence>
<comment type="caution">
    <text evidence="3">The sequence shown here is derived from an EMBL/GenBank/DDBJ whole genome shotgun (WGS) entry which is preliminary data.</text>
</comment>
<keyword evidence="2" id="KW-0812">Transmembrane</keyword>
<evidence type="ECO:0000256" key="2">
    <source>
        <dbReference type="SAM" id="Phobius"/>
    </source>
</evidence>
<protein>
    <recommendedName>
        <fullName evidence="5">DUF3153 domain-containing protein</fullName>
    </recommendedName>
</protein>